<keyword evidence="4 9" id="KW-0547">Nucleotide-binding</keyword>
<dbReference type="Pfam" id="PF00069">
    <property type="entry name" value="Pkinase"/>
    <property type="match status" value="1"/>
</dbReference>
<evidence type="ECO:0000313" key="13">
    <source>
        <dbReference type="Proteomes" id="UP001159405"/>
    </source>
</evidence>
<evidence type="ECO:0000256" key="4">
    <source>
        <dbReference type="ARBA" id="ARBA00022741"/>
    </source>
</evidence>
<dbReference type="InterPro" id="IPR008271">
    <property type="entry name" value="Ser/Thr_kinase_AS"/>
</dbReference>
<evidence type="ECO:0000256" key="5">
    <source>
        <dbReference type="ARBA" id="ARBA00022777"/>
    </source>
</evidence>
<evidence type="ECO:0000313" key="12">
    <source>
        <dbReference type="EMBL" id="CAH3149019.1"/>
    </source>
</evidence>
<evidence type="ECO:0000259" key="11">
    <source>
        <dbReference type="PROSITE" id="PS50011"/>
    </source>
</evidence>
<feature type="domain" description="Protein kinase" evidence="11">
    <location>
        <begin position="20"/>
        <end position="294"/>
    </location>
</feature>
<comment type="caution">
    <text evidence="12">The sequence shown here is derived from an EMBL/GenBank/DDBJ whole genome shotgun (WGS) entry which is preliminary data.</text>
</comment>
<comment type="catalytic activity">
    <reaction evidence="7">
        <text>L-threonyl-[protein] + ATP = O-phospho-L-threonyl-[protein] + ADP + H(+)</text>
        <dbReference type="Rhea" id="RHEA:46608"/>
        <dbReference type="Rhea" id="RHEA-COMP:11060"/>
        <dbReference type="Rhea" id="RHEA-COMP:11605"/>
        <dbReference type="ChEBI" id="CHEBI:15378"/>
        <dbReference type="ChEBI" id="CHEBI:30013"/>
        <dbReference type="ChEBI" id="CHEBI:30616"/>
        <dbReference type="ChEBI" id="CHEBI:61977"/>
        <dbReference type="ChEBI" id="CHEBI:456216"/>
        <dbReference type="EC" id="2.7.11.1"/>
    </reaction>
</comment>
<evidence type="ECO:0000256" key="10">
    <source>
        <dbReference type="RuleBase" id="RU000304"/>
    </source>
</evidence>
<dbReference type="InterPro" id="IPR000719">
    <property type="entry name" value="Prot_kinase_dom"/>
</dbReference>
<dbReference type="SUPFAM" id="SSF56112">
    <property type="entry name" value="Protein kinase-like (PK-like)"/>
    <property type="match status" value="1"/>
</dbReference>
<dbReference type="Gene3D" id="1.10.510.10">
    <property type="entry name" value="Transferase(Phosphotransferase) domain 1"/>
    <property type="match status" value="1"/>
</dbReference>
<accession>A0ABN8PR55</accession>
<evidence type="ECO:0000256" key="1">
    <source>
        <dbReference type="ARBA" id="ARBA00012513"/>
    </source>
</evidence>
<comment type="similarity">
    <text evidence="10">Belongs to the protein kinase superfamily.</text>
</comment>
<proteinExistence type="inferred from homology"/>
<dbReference type="PROSITE" id="PS50011">
    <property type="entry name" value="PROTEIN_KINASE_DOM"/>
    <property type="match status" value="1"/>
</dbReference>
<evidence type="ECO:0000256" key="6">
    <source>
        <dbReference type="ARBA" id="ARBA00022840"/>
    </source>
</evidence>
<gene>
    <name evidence="12" type="ORF">PLOB_00046936</name>
</gene>
<dbReference type="PROSITE" id="PS00107">
    <property type="entry name" value="PROTEIN_KINASE_ATP"/>
    <property type="match status" value="1"/>
</dbReference>
<evidence type="ECO:0000256" key="9">
    <source>
        <dbReference type="PROSITE-ProRule" id="PRU10141"/>
    </source>
</evidence>
<dbReference type="InterPro" id="IPR011009">
    <property type="entry name" value="Kinase-like_dom_sf"/>
</dbReference>
<dbReference type="PROSITE" id="PS00108">
    <property type="entry name" value="PROTEIN_KINASE_ST"/>
    <property type="match status" value="1"/>
</dbReference>
<sequence length="307" mass="34258">MGHKCSSFFRPSVTVNGKKYRVVKDLGEGAFSYVNLVYRGKEWFALKRMRLQLPEQEEAFEREIEAHRAVDHPSVLALHDVDVVSKGTFKEARMLVTYYKDGTVQDLIERTAREGGHIPELDILHMFKSLCDAILAFHSLDPPLAHRDIKPHNLLIDADNSVVLMDLGSVSQARCTITSRREALALQEKCAQECTAAYRAPELFEVPSHCEIDERSDVWSLGCTLYAMAYGQSPCDGSALSANSGNIHIPDDSGYSMELNGLIMSMLKVDPQERPTLETIMRRLNNLAPSSSILQYDTAAGNPSIQL</sequence>
<evidence type="ECO:0000256" key="2">
    <source>
        <dbReference type="ARBA" id="ARBA00022527"/>
    </source>
</evidence>
<reference evidence="12 13" key="1">
    <citation type="submission" date="2022-05" db="EMBL/GenBank/DDBJ databases">
        <authorList>
            <consortium name="Genoscope - CEA"/>
            <person name="William W."/>
        </authorList>
    </citation>
    <scope>NUCLEOTIDE SEQUENCE [LARGE SCALE GENOMIC DNA]</scope>
</reference>
<keyword evidence="6 9" id="KW-0067">ATP-binding</keyword>
<dbReference type="EC" id="2.7.11.1" evidence="1"/>
<dbReference type="InterPro" id="IPR052239">
    <property type="entry name" value="Ser/Thr-specific_kinases"/>
</dbReference>
<feature type="binding site" evidence="9">
    <location>
        <position position="47"/>
    </location>
    <ligand>
        <name>ATP</name>
        <dbReference type="ChEBI" id="CHEBI:30616"/>
    </ligand>
</feature>
<dbReference type="PANTHER" id="PTHR45998">
    <property type="entry name" value="SERINE/THREONINE-PROTEIN KINASE 16"/>
    <property type="match status" value="1"/>
</dbReference>
<keyword evidence="3" id="KW-0808">Transferase</keyword>
<dbReference type="InterPro" id="IPR017441">
    <property type="entry name" value="Protein_kinase_ATP_BS"/>
</dbReference>
<comment type="catalytic activity">
    <reaction evidence="8">
        <text>L-seryl-[protein] + ATP = O-phospho-L-seryl-[protein] + ADP + H(+)</text>
        <dbReference type="Rhea" id="RHEA:17989"/>
        <dbReference type="Rhea" id="RHEA-COMP:9863"/>
        <dbReference type="Rhea" id="RHEA-COMP:11604"/>
        <dbReference type="ChEBI" id="CHEBI:15378"/>
        <dbReference type="ChEBI" id="CHEBI:29999"/>
        <dbReference type="ChEBI" id="CHEBI:30616"/>
        <dbReference type="ChEBI" id="CHEBI:83421"/>
        <dbReference type="ChEBI" id="CHEBI:456216"/>
        <dbReference type="EC" id="2.7.11.1"/>
    </reaction>
</comment>
<dbReference type="Proteomes" id="UP001159405">
    <property type="component" value="Unassembled WGS sequence"/>
</dbReference>
<protein>
    <recommendedName>
        <fullName evidence="1">non-specific serine/threonine protein kinase</fullName>
        <ecNumber evidence="1">2.7.11.1</ecNumber>
    </recommendedName>
</protein>
<dbReference type="PANTHER" id="PTHR45998:SF2">
    <property type="entry name" value="SERINE_THREONINE-PROTEIN KINASE 16"/>
    <property type="match status" value="1"/>
</dbReference>
<organism evidence="12 13">
    <name type="scientific">Porites lobata</name>
    <dbReference type="NCBI Taxonomy" id="104759"/>
    <lineage>
        <taxon>Eukaryota</taxon>
        <taxon>Metazoa</taxon>
        <taxon>Cnidaria</taxon>
        <taxon>Anthozoa</taxon>
        <taxon>Hexacorallia</taxon>
        <taxon>Scleractinia</taxon>
        <taxon>Fungiina</taxon>
        <taxon>Poritidae</taxon>
        <taxon>Porites</taxon>
    </lineage>
</organism>
<keyword evidence="13" id="KW-1185">Reference proteome</keyword>
<name>A0ABN8PR55_9CNID</name>
<keyword evidence="5" id="KW-0418">Kinase</keyword>
<evidence type="ECO:0000256" key="3">
    <source>
        <dbReference type="ARBA" id="ARBA00022679"/>
    </source>
</evidence>
<keyword evidence="2 10" id="KW-0723">Serine/threonine-protein kinase</keyword>
<dbReference type="EMBL" id="CALNXK010000085">
    <property type="protein sequence ID" value="CAH3149019.1"/>
    <property type="molecule type" value="Genomic_DNA"/>
</dbReference>
<evidence type="ECO:0000256" key="7">
    <source>
        <dbReference type="ARBA" id="ARBA00047899"/>
    </source>
</evidence>
<evidence type="ECO:0000256" key="8">
    <source>
        <dbReference type="ARBA" id="ARBA00048679"/>
    </source>
</evidence>
<dbReference type="SMART" id="SM00220">
    <property type="entry name" value="S_TKc"/>
    <property type="match status" value="1"/>
</dbReference>